<keyword evidence="1" id="KW-0812">Transmembrane</keyword>
<feature type="transmembrane region" description="Helical" evidence="1">
    <location>
        <begin position="296"/>
        <end position="314"/>
    </location>
</feature>
<dbReference type="Proteomes" id="UP000176420">
    <property type="component" value="Unassembled WGS sequence"/>
</dbReference>
<dbReference type="EMBL" id="MHKI01000006">
    <property type="protein sequence ID" value="OGY87674.1"/>
    <property type="molecule type" value="Genomic_DNA"/>
</dbReference>
<feature type="transmembrane region" description="Helical" evidence="1">
    <location>
        <begin position="12"/>
        <end position="30"/>
    </location>
</feature>
<keyword evidence="1" id="KW-1133">Transmembrane helix</keyword>
<feature type="transmembrane region" description="Helical" evidence="1">
    <location>
        <begin position="320"/>
        <end position="341"/>
    </location>
</feature>
<feature type="transmembrane region" description="Helical" evidence="1">
    <location>
        <begin position="128"/>
        <end position="149"/>
    </location>
</feature>
<sequence length="497" mass="57820">MDFIKKHLSHRLVIILSYLFIILAGVYGLLTRFSGLFYYVEFKGDQVRDAWVYMDMLQGVWPTLGPSSSVGVFSLPPLYYYVVFPFTAFSANPIWQALPNALFSFFSIFLLMYLVYQMLNGISYHRKLLLASFAGFWWSLIFADIYLSAREWNPSPTPFFLMVFVLVAHTVFCDKYKKWQQVCWWIFYGLLIAVLVSLHSTVWLVIPLVALVHSIYYIYQTKKWYLPLVALIVAFSALTPYWLGEIGRGWSNTGLLWDTFTQSSDSQHFFMEKIEHTIMAFAQLGKQVYLVDANTPYLASIFVYGAFLLFVIFYRGNRKLLSLLILIWVFYFYALSNYWGIIFVHYQLLLVPAPIIFVVGFLAYVNLNSRRQLVLTFVLLFFVGFSGSSNLQATYQFAKDISGQDRLMNITDKQQALRQAPLQATLCGAEEDISVYQYLDYFLSHRRLNFSVVCEPGMIAIIPQFSKQHAERQLFLHNNPKITEELYRNTVFSLVKF</sequence>
<dbReference type="AlphaFoldDB" id="A0A1G2BET6"/>
<protein>
    <recommendedName>
        <fullName evidence="4">Glycosyltransferase RgtA/B/C/D-like domain-containing protein</fullName>
    </recommendedName>
</protein>
<accession>A0A1G2BET6</accession>
<comment type="caution">
    <text evidence="2">The sequence shown here is derived from an EMBL/GenBank/DDBJ whole genome shotgun (WGS) entry which is preliminary data.</text>
</comment>
<feature type="transmembrane region" description="Helical" evidence="1">
    <location>
        <begin position="373"/>
        <end position="391"/>
    </location>
</feature>
<feature type="transmembrane region" description="Helical" evidence="1">
    <location>
        <begin position="94"/>
        <end position="116"/>
    </location>
</feature>
<feature type="transmembrane region" description="Helical" evidence="1">
    <location>
        <begin position="155"/>
        <end position="173"/>
    </location>
</feature>
<reference evidence="2 3" key="1">
    <citation type="journal article" date="2016" name="Nat. Commun.">
        <title>Thousands of microbial genomes shed light on interconnected biogeochemical processes in an aquifer system.</title>
        <authorList>
            <person name="Anantharaman K."/>
            <person name="Brown C.T."/>
            <person name="Hug L.A."/>
            <person name="Sharon I."/>
            <person name="Castelle C.J."/>
            <person name="Probst A.J."/>
            <person name="Thomas B.C."/>
            <person name="Singh A."/>
            <person name="Wilkins M.J."/>
            <person name="Karaoz U."/>
            <person name="Brodie E.L."/>
            <person name="Williams K.H."/>
            <person name="Hubbard S.S."/>
            <person name="Banfield J.F."/>
        </authorList>
    </citation>
    <scope>NUCLEOTIDE SEQUENCE [LARGE SCALE GENOMIC DNA]</scope>
</reference>
<feature type="transmembrane region" description="Helical" evidence="1">
    <location>
        <begin position="185"/>
        <end position="218"/>
    </location>
</feature>
<proteinExistence type="predicted"/>
<feature type="transmembrane region" description="Helical" evidence="1">
    <location>
        <begin position="348"/>
        <end position="367"/>
    </location>
</feature>
<organism evidence="2 3">
    <name type="scientific">Candidatus Kerfeldbacteria bacterium RIFOXYB2_FULL_38_14</name>
    <dbReference type="NCBI Taxonomy" id="1798547"/>
    <lineage>
        <taxon>Bacteria</taxon>
        <taxon>Candidatus Kerfeldiibacteriota</taxon>
    </lineage>
</organism>
<gene>
    <name evidence="2" type="ORF">A2319_04475</name>
</gene>
<evidence type="ECO:0000313" key="2">
    <source>
        <dbReference type="EMBL" id="OGY87674.1"/>
    </source>
</evidence>
<name>A0A1G2BET6_9BACT</name>
<feature type="transmembrane region" description="Helical" evidence="1">
    <location>
        <begin position="224"/>
        <end position="243"/>
    </location>
</feature>
<evidence type="ECO:0000313" key="3">
    <source>
        <dbReference type="Proteomes" id="UP000176420"/>
    </source>
</evidence>
<evidence type="ECO:0000256" key="1">
    <source>
        <dbReference type="SAM" id="Phobius"/>
    </source>
</evidence>
<keyword evidence="1" id="KW-0472">Membrane</keyword>
<evidence type="ECO:0008006" key="4">
    <source>
        <dbReference type="Google" id="ProtNLM"/>
    </source>
</evidence>